<accession>A0A653D185</accession>
<feature type="compositionally biased region" description="Polar residues" evidence="6">
    <location>
        <begin position="523"/>
        <end position="539"/>
    </location>
</feature>
<keyword evidence="2 5" id="KW-0863">Zinc-finger</keyword>
<keyword evidence="9" id="KW-1185">Reference proteome</keyword>
<name>A0A653D185_CALMS</name>
<dbReference type="InterPro" id="IPR006612">
    <property type="entry name" value="THAP_Znf"/>
</dbReference>
<dbReference type="SUPFAM" id="SSF57716">
    <property type="entry name" value="Glucocorticoid receptor-like (DNA-binding domain)"/>
    <property type="match status" value="1"/>
</dbReference>
<keyword evidence="4 5" id="KW-0238">DNA-binding</keyword>
<feature type="region of interest" description="Disordered" evidence="6">
    <location>
        <begin position="499"/>
        <end position="546"/>
    </location>
</feature>
<keyword evidence="1" id="KW-0479">Metal-binding</keyword>
<evidence type="ECO:0000256" key="3">
    <source>
        <dbReference type="ARBA" id="ARBA00022833"/>
    </source>
</evidence>
<dbReference type="PROSITE" id="PS50950">
    <property type="entry name" value="ZF_THAP"/>
    <property type="match status" value="1"/>
</dbReference>
<evidence type="ECO:0000256" key="5">
    <source>
        <dbReference type="PROSITE-ProRule" id="PRU00309"/>
    </source>
</evidence>
<dbReference type="SMART" id="SM00980">
    <property type="entry name" value="THAP"/>
    <property type="match status" value="1"/>
</dbReference>
<evidence type="ECO:0000259" key="7">
    <source>
        <dbReference type="PROSITE" id="PS50950"/>
    </source>
</evidence>
<evidence type="ECO:0000256" key="1">
    <source>
        <dbReference type="ARBA" id="ARBA00022723"/>
    </source>
</evidence>
<dbReference type="SMART" id="SM00692">
    <property type="entry name" value="DM3"/>
    <property type="match status" value="1"/>
</dbReference>
<dbReference type="OrthoDB" id="6778765at2759"/>
<feature type="compositionally biased region" description="Basic and acidic residues" evidence="6">
    <location>
        <begin position="499"/>
        <end position="515"/>
    </location>
</feature>
<proteinExistence type="predicted"/>
<dbReference type="AlphaFoldDB" id="A0A653D185"/>
<evidence type="ECO:0000256" key="2">
    <source>
        <dbReference type="ARBA" id="ARBA00022771"/>
    </source>
</evidence>
<feature type="domain" description="THAP-type" evidence="7">
    <location>
        <begin position="10"/>
        <end position="92"/>
    </location>
</feature>
<evidence type="ECO:0000256" key="4">
    <source>
        <dbReference type="ARBA" id="ARBA00023125"/>
    </source>
</evidence>
<dbReference type="Pfam" id="PF05485">
    <property type="entry name" value="THAP"/>
    <property type="match status" value="1"/>
</dbReference>
<dbReference type="InterPro" id="IPR048365">
    <property type="entry name" value="TNP-like_RNaseH_N"/>
</dbReference>
<sequence>MAPSKASKRYRSPKCSALGCNSKFKKSHGYPTDPVLATAWALAALRPDILDALERPPFKLSHRLCSLHFEEDAYYDPPSLYKLKPFALPTLFENKQGELVRVKTDPEIEKLVSLKKAGIKVEADEFLKQVIRETEWSHSSTEEFRLLPSKRFKFDDPVVVKAEMPEISPTSETLDEHKLPNNCSIRVKDVVIDYADMCKIETFEFVPAEPLHAIKTDPDLIEVQRSSPDLKPVPEADNDDDVICVTDIDPLQTDECQAYEFSNGTTNTNTESTAEYAVQQSLHTTLDIKEETDDDIVWITNPLETDHQHSDTLKVEISESETELVQNNNAVQKMYPELADKEVQTPIELSVSTAQGKKMQVVLQQTLDVNKYLRERLTEAEEDLKICSKDVCEAVTLDEYANYTKTFFPDATMSKFVLDLLEVNQAPEVREKCRKNLVEPKAKNDAQKADVFNFYKQRNKVKPGRSSISNKEINQAAPAKLKEGVTEVMEVCHNHVTEPKVKNDAQKTRVFDFSKHQSRVKSGKSSPSNKDTKQPQPSIKQEDETQDAIMNKSQPNRFALPLRSKVFQNAAPCPSKLRNRVKASIQPGVSKTWMDLLKIKAETFDDFQRPCVLYMDEVRLKPNVYYNITSDKIVGVLPDAVTGQAVPARYATLMMVQGMCDEWQQPVAYHFSCTKCGSSKLKRMLTEAVETLTGFNLKVMALMCSADQNFVQMAQQLGVSVERPQFCLAGQKIHFLFDVQRLSRDLWNCFLTVNMRFNGSIISGRYLKVEGTLQPSGFPTKNGKLCKVSRNYSGRIFTEELHRSIRYTRDKRNHTHKFLWTLAAFSELMLEKRDAFLGQAEERDLIDACYLLLNRLQPVSRHSEASLCIKRWKVTVRSIANLWEHVSSLGFPLMFIPNMRCFQRFSQHPPKRFHDLQLTPNQFLKAFRHCFATELLDNKSSTSELYTKLLQATTLLQTNEQTTVRLNAEDIDYRLVEFGQFSVLCEYLLDKCLKQHTCPLCLNYAEVQKTQLRYYEGSSSIEALHKPHKTFSSFVTAMDEVFRLNFRNAIVHSCVVKTLSGLLRKLSLVHPCLKFPFKYVTGLYARLRLYHTLRYLNYRMKCGGESFRIDDSVFMEQ</sequence>
<protein>
    <recommendedName>
        <fullName evidence="7">THAP-type domain-containing protein</fullName>
    </recommendedName>
</protein>
<gene>
    <name evidence="8" type="ORF">CALMAC_LOCUS13562</name>
</gene>
<reference evidence="8 9" key="1">
    <citation type="submission" date="2019-01" db="EMBL/GenBank/DDBJ databases">
        <authorList>
            <person name="Sayadi A."/>
        </authorList>
    </citation>
    <scope>NUCLEOTIDE SEQUENCE [LARGE SCALE GENOMIC DNA]</scope>
</reference>
<dbReference type="GO" id="GO:0003677">
    <property type="term" value="F:DNA binding"/>
    <property type="evidence" value="ECO:0007669"/>
    <property type="project" value="UniProtKB-UniRule"/>
</dbReference>
<dbReference type="Proteomes" id="UP000410492">
    <property type="component" value="Unassembled WGS sequence"/>
</dbReference>
<dbReference type="EMBL" id="CAACVG010009696">
    <property type="protein sequence ID" value="VEN53911.1"/>
    <property type="molecule type" value="Genomic_DNA"/>
</dbReference>
<dbReference type="Pfam" id="PF21787">
    <property type="entry name" value="TNP-like_RNaseH_N"/>
    <property type="match status" value="1"/>
</dbReference>
<organism evidence="8 9">
    <name type="scientific">Callosobruchus maculatus</name>
    <name type="common">Southern cowpea weevil</name>
    <name type="synonym">Pulse bruchid</name>
    <dbReference type="NCBI Taxonomy" id="64391"/>
    <lineage>
        <taxon>Eukaryota</taxon>
        <taxon>Metazoa</taxon>
        <taxon>Ecdysozoa</taxon>
        <taxon>Arthropoda</taxon>
        <taxon>Hexapoda</taxon>
        <taxon>Insecta</taxon>
        <taxon>Pterygota</taxon>
        <taxon>Neoptera</taxon>
        <taxon>Endopterygota</taxon>
        <taxon>Coleoptera</taxon>
        <taxon>Polyphaga</taxon>
        <taxon>Cucujiformia</taxon>
        <taxon>Chrysomeloidea</taxon>
        <taxon>Chrysomelidae</taxon>
        <taxon>Bruchinae</taxon>
        <taxon>Bruchini</taxon>
        <taxon>Callosobruchus</taxon>
    </lineage>
</organism>
<evidence type="ECO:0000256" key="6">
    <source>
        <dbReference type="SAM" id="MobiDB-lite"/>
    </source>
</evidence>
<keyword evidence="3" id="KW-0862">Zinc</keyword>
<evidence type="ECO:0000313" key="9">
    <source>
        <dbReference type="Proteomes" id="UP000410492"/>
    </source>
</evidence>
<evidence type="ECO:0000313" key="8">
    <source>
        <dbReference type="EMBL" id="VEN53911.1"/>
    </source>
</evidence>
<dbReference type="GO" id="GO:0008270">
    <property type="term" value="F:zinc ion binding"/>
    <property type="evidence" value="ECO:0007669"/>
    <property type="project" value="UniProtKB-KW"/>
</dbReference>